<feature type="chain" id="PRO_5043518313" evidence="1">
    <location>
        <begin position="22"/>
        <end position="88"/>
    </location>
</feature>
<name>A0AAV6TT96_9ARAC</name>
<evidence type="ECO:0000256" key="1">
    <source>
        <dbReference type="SAM" id="SignalP"/>
    </source>
</evidence>
<sequence length="88" mass="9505">MKSQILVLLLIASLLVEGIVCFKPKSCPDKPCSGETVCVHISFLNFCVNRAKEGASCSRDVGQSVYENHPPCVDAFTCKGPVNKTTCQ</sequence>
<evidence type="ECO:0000313" key="2">
    <source>
        <dbReference type="EMBL" id="KAG8174646.1"/>
    </source>
</evidence>
<keyword evidence="3" id="KW-1185">Reference proteome</keyword>
<protein>
    <submittedName>
        <fullName evidence="2">Uncharacterized protein</fullName>
    </submittedName>
</protein>
<reference evidence="2 3" key="1">
    <citation type="journal article" date="2022" name="Nat. Ecol. Evol.">
        <title>A masculinizing supergene underlies an exaggerated male reproductive morph in a spider.</title>
        <authorList>
            <person name="Hendrickx F."/>
            <person name="De Corte Z."/>
            <person name="Sonet G."/>
            <person name="Van Belleghem S.M."/>
            <person name="Kostlbacher S."/>
            <person name="Vangestel C."/>
        </authorList>
    </citation>
    <scope>NUCLEOTIDE SEQUENCE [LARGE SCALE GENOMIC DNA]</scope>
    <source>
        <strain evidence="2">W744_W776</strain>
    </source>
</reference>
<dbReference type="EMBL" id="JAFNEN010001170">
    <property type="protein sequence ID" value="KAG8174646.1"/>
    <property type="molecule type" value="Genomic_DNA"/>
</dbReference>
<dbReference type="AlphaFoldDB" id="A0AAV6TT96"/>
<keyword evidence="1" id="KW-0732">Signal</keyword>
<gene>
    <name evidence="2" type="ORF">JTE90_001302</name>
</gene>
<accession>A0AAV6TT96</accession>
<proteinExistence type="predicted"/>
<comment type="caution">
    <text evidence="2">The sequence shown here is derived from an EMBL/GenBank/DDBJ whole genome shotgun (WGS) entry which is preliminary data.</text>
</comment>
<feature type="signal peptide" evidence="1">
    <location>
        <begin position="1"/>
        <end position="21"/>
    </location>
</feature>
<evidence type="ECO:0000313" key="3">
    <source>
        <dbReference type="Proteomes" id="UP000827092"/>
    </source>
</evidence>
<organism evidence="2 3">
    <name type="scientific">Oedothorax gibbosus</name>
    <dbReference type="NCBI Taxonomy" id="931172"/>
    <lineage>
        <taxon>Eukaryota</taxon>
        <taxon>Metazoa</taxon>
        <taxon>Ecdysozoa</taxon>
        <taxon>Arthropoda</taxon>
        <taxon>Chelicerata</taxon>
        <taxon>Arachnida</taxon>
        <taxon>Araneae</taxon>
        <taxon>Araneomorphae</taxon>
        <taxon>Entelegynae</taxon>
        <taxon>Araneoidea</taxon>
        <taxon>Linyphiidae</taxon>
        <taxon>Erigoninae</taxon>
        <taxon>Oedothorax</taxon>
    </lineage>
</organism>
<dbReference type="Proteomes" id="UP000827092">
    <property type="component" value="Unassembled WGS sequence"/>
</dbReference>